<feature type="domain" description="Valyl-tRNA synthetase tRNA-binding arm" evidence="11">
    <location>
        <begin position="887"/>
        <end position="952"/>
    </location>
</feature>
<evidence type="ECO:0000259" key="9">
    <source>
        <dbReference type="Pfam" id="PF00133"/>
    </source>
</evidence>
<dbReference type="CDD" id="cd00817">
    <property type="entry name" value="ValRS_core"/>
    <property type="match status" value="1"/>
</dbReference>
<dbReference type="PROSITE" id="PS00178">
    <property type="entry name" value="AA_TRNA_LIGASE_I"/>
    <property type="match status" value="1"/>
</dbReference>
<evidence type="ECO:0000256" key="6">
    <source>
        <dbReference type="ARBA" id="ARBA00023146"/>
    </source>
</evidence>
<dbReference type="EC" id="6.1.1.9" evidence="8"/>
<dbReference type="Pfam" id="PF10458">
    <property type="entry name" value="Val_tRNA-synt_C"/>
    <property type="match status" value="1"/>
</dbReference>
<evidence type="ECO:0000259" key="11">
    <source>
        <dbReference type="Pfam" id="PF10458"/>
    </source>
</evidence>
<reference evidence="13" key="1">
    <citation type="journal article" date="2021" name="ISME J.">
        <title>Evolutionary origin and ecological implication of a unique nif island in free-living Bradyrhizobium lineages.</title>
        <authorList>
            <person name="Tao J."/>
        </authorList>
    </citation>
    <scope>NUCLEOTIDE SEQUENCE [LARGE SCALE GENOMIC DNA]</scope>
    <source>
        <strain evidence="13">SZCCT0094</strain>
    </source>
</reference>
<dbReference type="InterPro" id="IPR014729">
    <property type="entry name" value="Rossmann-like_a/b/a_fold"/>
</dbReference>
<dbReference type="GO" id="GO:0004832">
    <property type="term" value="F:valine-tRNA ligase activity"/>
    <property type="evidence" value="ECO:0007669"/>
    <property type="project" value="UniProtKB-EC"/>
</dbReference>
<evidence type="ECO:0000256" key="5">
    <source>
        <dbReference type="ARBA" id="ARBA00022917"/>
    </source>
</evidence>
<dbReference type="Gene3D" id="1.10.730.10">
    <property type="entry name" value="Isoleucyl-tRNA Synthetase, Domain 1"/>
    <property type="match status" value="1"/>
</dbReference>
<dbReference type="Pfam" id="PF08264">
    <property type="entry name" value="Anticodon_1"/>
    <property type="match status" value="1"/>
</dbReference>
<dbReference type="InterPro" id="IPR002300">
    <property type="entry name" value="aa-tRNA-synth_Ia"/>
</dbReference>
<dbReference type="Gene3D" id="3.40.50.620">
    <property type="entry name" value="HUPs"/>
    <property type="match status" value="2"/>
</dbReference>
<comment type="subunit">
    <text evidence="8">Monomer.</text>
</comment>
<dbReference type="Proteomes" id="UP001314635">
    <property type="component" value="Unassembled WGS sequence"/>
</dbReference>
<dbReference type="PANTHER" id="PTHR11946">
    <property type="entry name" value="VALYL-TRNA SYNTHETASES"/>
    <property type="match status" value="1"/>
</dbReference>
<feature type="domain" description="Methionyl/Valyl/Leucyl/Isoleucyl-tRNA synthetase anticodon-binding" evidence="10">
    <location>
        <begin position="653"/>
        <end position="825"/>
    </location>
</feature>
<comment type="domain">
    <text evidence="8">ValRS has two distinct active sites: one for aminoacylation and one for editing. The misactivated threonine is translocated from the active site to the editing site.</text>
</comment>
<dbReference type="InterPro" id="IPR019499">
    <property type="entry name" value="Val-tRNA_synth_tRNA-bd"/>
</dbReference>
<dbReference type="InterPro" id="IPR037118">
    <property type="entry name" value="Val-tRNA_synth_C_sf"/>
</dbReference>
<evidence type="ECO:0000256" key="1">
    <source>
        <dbReference type="ARBA" id="ARBA00022490"/>
    </source>
</evidence>
<dbReference type="InterPro" id="IPR002303">
    <property type="entry name" value="Valyl-tRNA_ligase"/>
</dbReference>
<dbReference type="InterPro" id="IPR009080">
    <property type="entry name" value="tRNAsynth_Ia_anticodon-bd"/>
</dbReference>
<dbReference type="CDD" id="cd07962">
    <property type="entry name" value="Anticodon_Ia_Val"/>
    <property type="match status" value="1"/>
</dbReference>
<feature type="binding site" evidence="8">
    <location>
        <position position="574"/>
    </location>
    <ligand>
        <name>ATP</name>
        <dbReference type="ChEBI" id="CHEBI:30616"/>
    </ligand>
</feature>
<comment type="caution">
    <text evidence="12">The sequence shown here is derived from an EMBL/GenBank/DDBJ whole genome shotgun (WGS) entry which is preliminary data.</text>
</comment>
<keyword evidence="2 8" id="KW-0436">Ligase</keyword>
<proteinExistence type="inferred from homology"/>
<evidence type="ECO:0000256" key="8">
    <source>
        <dbReference type="HAMAP-Rule" id="MF_02004"/>
    </source>
</evidence>
<keyword evidence="13" id="KW-1185">Reference proteome</keyword>
<dbReference type="NCBIfam" id="NF004349">
    <property type="entry name" value="PRK05729.1"/>
    <property type="match status" value="1"/>
</dbReference>
<dbReference type="InterPro" id="IPR010978">
    <property type="entry name" value="tRNA-bd_arm"/>
</dbReference>
<evidence type="ECO:0000256" key="2">
    <source>
        <dbReference type="ARBA" id="ARBA00022598"/>
    </source>
</evidence>
<feature type="short sequence motif" description="'HIGH' region" evidence="8">
    <location>
        <begin position="45"/>
        <end position="55"/>
    </location>
</feature>
<dbReference type="InterPro" id="IPR013155">
    <property type="entry name" value="M/V/L/I-tRNA-synth_anticd-bd"/>
</dbReference>
<comment type="catalytic activity">
    <reaction evidence="7 8">
        <text>tRNA(Val) + L-valine + ATP = L-valyl-tRNA(Val) + AMP + diphosphate</text>
        <dbReference type="Rhea" id="RHEA:10704"/>
        <dbReference type="Rhea" id="RHEA-COMP:9672"/>
        <dbReference type="Rhea" id="RHEA-COMP:9708"/>
        <dbReference type="ChEBI" id="CHEBI:30616"/>
        <dbReference type="ChEBI" id="CHEBI:33019"/>
        <dbReference type="ChEBI" id="CHEBI:57762"/>
        <dbReference type="ChEBI" id="CHEBI:78442"/>
        <dbReference type="ChEBI" id="CHEBI:78537"/>
        <dbReference type="ChEBI" id="CHEBI:456215"/>
        <dbReference type="EC" id="6.1.1.9"/>
    </reaction>
</comment>
<protein>
    <recommendedName>
        <fullName evidence="8">Valine--tRNA ligase</fullName>
        <ecNumber evidence="8">6.1.1.9</ecNumber>
    </recommendedName>
    <alternativeName>
        <fullName evidence="8">Valyl-tRNA synthetase</fullName>
        <shortName evidence="8">ValRS</shortName>
    </alternativeName>
</protein>
<keyword evidence="3 8" id="KW-0547">Nucleotide-binding</keyword>
<name>A0ABS5G431_9BRAD</name>
<dbReference type="Pfam" id="PF00133">
    <property type="entry name" value="tRNA-synt_1"/>
    <property type="match status" value="1"/>
</dbReference>
<comment type="domain">
    <text evidence="8">The C-terminal coiled-coil domain is crucial for aminoacylation activity.</text>
</comment>
<evidence type="ECO:0000256" key="4">
    <source>
        <dbReference type="ARBA" id="ARBA00022840"/>
    </source>
</evidence>
<evidence type="ECO:0000313" key="12">
    <source>
        <dbReference type="EMBL" id="MBR1136070.1"/>
    </source>
</evidence>
<dbReference type="SUPFAM" id="SSF52374">
    <property type="entry name" value="Nucleotidylyl transferase"/>
    <property type="match status" value="1"/>
</dbReference>
<dbReference type="Gene3D" id="1.10.287.380">
    <property type="entry name" value="Valyl-tRNA synthetase, C-terminal domain"/>
    <property type="match status" value="1"/>
</dbReference>
<keyword evidence="6 8" id="KW-0030">Aminoacyl-tRNA synthetase</keyword>
<keyword evidence="1 8" id="KW-0963">Cytoplasm</keyword>
<dbReference type="RefSeq" id="WP_012044021.1">
    <property type="nucleotide sequence ID" value="NZ_JABFDP010000009.1"/>
</dbReference>
<dbReference type="SUPFAM" id="SSF47323">
    <property type="entry name" value="Anticodon-binding domain of a subclass of class I aminoacyl-tRNA synthetases"/>
    <property type="match status" value="1"/>
</dbReference>
<evidence type="ECO:0000259" key="10">
    <source>
        <dbReference type="Pfam" id="PF08264"/>
    </source>
</evidence>
<keyword evidence="5 8" id="KW-0648">Protein biosynthesis</keyword>
<gene>
    <name evidence="8" type="primary">valS</name>
    <name evidence="12" type="ORF">JQ619_09860</name>
</gene>
<dbReference type="NCBIfam" id="TIGR00422">
    <property type="entry name" value="valS"/>
    <property type="match status" value="1"/>
</dbReference>
<comment type="subcellular location">
    <subcellularLocation>
        <location evidence="8">Cytoplasm</location>
    </subcellularLocation>
</comment>
<keyword evidence="4 8" id="KW-0067">ATP-binding</keyword>
<keyword evidence="8" id="KW-0175">Coiled coil</keyword>
<organism evidence="12 13">
    <name type="scientific">Bradyrhizobium denitrificans</name>
    <dbReference type="NCBI Taxonomy" id="2734912"/>
    <lineage>
        <taxon>Bacteria</taxon>
        <taxon>Pseudomonadati</taxon>
        <taxon>Pseudomonadota</taxon>
        <taxon>Alphaproteobacteria</taxon>
        <taxon>Hyphomicrobiales</taxon>
        <taxon>Nitrobacteraceae</taxon>
        <taxon>Bradyrhizobium</taxon>
    </lineage>
</organism>
<dbReference type="SUPFAM" id="SSF46589">
    <property type="entry name" value="tRNA-binding arm"/>
    <property type="match status" value="1"/>
</dbReference>
<evidence type="ECO:0000256" key="7">
    <source>
        <dbReference type="ARBA" id="ARBA00047552"/>
    </source>
</evidence>
<feature type="domain" description="Aminoacyl-tRNA synthetase class Ia" evidence="9">
    <location>
        <begin position="18"/>
        <end position="611"/>
    </location>
</feature>
<accession>A0ABS5G431</accession>
<dbReference type="PRINTS" id="PR00986">
    <property type="entry name" value="TRNASYNTHVAL"/>
</dbReference>
<evidence type="ECO:0000256" key="3">
    <source>
        <dbReference type="ARBA" id="ARBA00022741"/>
    </source>
</evidence>
<dbReference type="PANTHER" id="PTHR11946:SF93">
    <property type="entry name" value="VALINE--TRNA LIGASE, CHLOROPLASTIC_MITOCHONDRIAL 2"/>
    <property type="match status" value="1"/>
</dbReference>
<evidence type="ECO:0000313" key="13">
    <source>
        <dbReference type="Proteomes" id="UP001314635"/>
    </source>
</evidence>
<feature type="short sequence motif" description="'KMSKS' region" evidence="8">
    <location>
        <begin position="571"/>
        <end position="575"/>
    </location>
</feature>
<comment type="similarity">
    <text evidence="8">Belongs to the class-I aminoacyl-tRNA synthetase family. ValS type 1 subfamily.</text>
</comment>
<feature type="coiled-coil region" evidence="8">
    <location>
        <begin position="892"/>
        <end position="947"/>
    </location>
</feature>
<dbReference type="InterPro" id="IPR033705">
    <property type="entry name" value="Anticodon_Ia_Val"/>
</dbReference>
<dbReference type="SUPFAM" id="SSF50677">
    <property type="entry name" value="ValRS/IleRS/LeuRS editing domain"/>
    <property type="match status" value="1"/>
</dbReference>
<dbReference type="EMBL" id="JAFCLK010000008">
    <property type="protein sequence ID" value="MBR1136070.1"/>
    <property type="molecule type" value="Genomic_DNA"/>
</dbReference>
<dbReference type="InterPro" id="IPR009008">
    <property type="entry name" value="Val/Leu/Ile-tRNA-synth_edit"/>
</dbReference>
<comment type="function">
    <text evidence="8">Catalyzes the attachment of valine to tRNA(Val). As ValRS can inadvertently accommodate and process structurally similar amino acids such as threonine, to avoid such errors, it has a 'posttransfer' editing activity that hydrolyzes mischarged Thr-tRNA(Val) in a tRNA-dependent manner.</text>
</comment>
<sequence>MIDKNYQPADLEGRMSLVWEDARAFSAGRPDRRDADPFTIVIPPPNVTGSLHMGHALNNTLQDILCRFERMRGRDVLWQPGTDHAGIATQMVVERQLMERQQPGRREMGREKFLARVWQWKDESGGTIINQLKRLGASCDWGRERFTMDEGLSKAVVKVFVELHRAGLIYKDKRLVNWDPKLLTAISDLEVQQIEVKGNLWYLRYPIEGKTFNPEDPTSFIVVATTRPETMLGDSAVAVHPDDERYQHLVGKRVILPLVGREIPIVADTYSDPEKGTGAVKITPAHDFNDFEVGRRHGLPQISILDREGCIALVDNEDYLRGLPEGSEEFAREFHGVERFAARKKILERLETFGFLERVEPNTHMVPHGDRSGVVIEPYLTDQWYVDAKTLAKPAIAAVKSGATTFVPRNWEKTYFEWMENIQPWCISRQLWWGHQIPAWYGPDGKVFVAETEEEAVSHAIAYYVEQEVITAEQGRAMALDRNKRAGFITRDEDVLDTWFSSALWPFSTLGWPDDTPEVKRYYPTNVLVTGFDIIFFWVARMMMMGLHFMKEVPFSTVYIHALVRDEKGAKMSKSKGNVIDPLALIDEHGADALRFTLAAMAAQGRDIKLSTQRVDGYRKFANKLWNASRFAEMNGCTVPVGFDPASAKETLNRWIAHEAAAATREVTEALEAYRFNDAANAIYRFVWDVYCDWYVELAKPTLLGEDSPAKAETRAMVAWARDEILKLLHPFMPFITEALWESTAKRDGLLTLSPWPHRTDVPTVAEIAALSAASFGDPLVPPVLVAFNAASFKDEAAEAEIGWVVDLVTAIRSVRAEMNIPPATLMPLALVGASAETKERAPRWSDVIKRLARLSDISFADTAPEGAAQLVVRGEVAALPLKGVVDLAAERTRLAKEIAKADADIERVDKKLGNEKFVANAPEELVEEEKEKREAALARKAKFQDALSRLQGVG</sequence>
<dbReference type="Gene3D" id="3.90.740.10">
    <property type="entry name" value="Valyl/Leucyl/Isoleucyl-tRNA synthetase, editing domain"/>
    <property type="match status" value="2"/>
</dbReference>
<dbReference type="HAMAP" id="MF_02004">
    <property type="entry name" value="Val_tRNA_synth_type1"/>
    <property type="match status" value="1"/>
</dbReference>
<dbReference type="InterPro" id="IPR001412">
    <property type="entry name" value="aa-tRNA-synth_I_CS"/>
</dbReference>